<dbReference type="Proteomes" id="UP000253790">
    <property type="component" value="Chromosome"/>
</dbReference>
<dbReference type="OrthoDB" id="4312673at2"/>
<keyword evidence="1" id="KW-1133">Transmembrane helix</keyword>
<dbReference type="EMBL" id="CP031229">
    <property type="protein sequence ID" value="AXH96090.1"/>
    <property type="molecule type" value="Genomic_DNA"/>
</dbReference>
<keyword evidence="1" id="KW-0472">Membrane</keyword>
<proteinExistence type="predicted"/>
<evidence type="ECO:0000313" key="3">
    <source>
        <dbReference type="Proteomes" id="UP000253790"/>
    </source>
</evidence>
<organism evidence="2 3">
    <name type="scientific">Ornithinimicrobium avium</name>
    <dbReference type="NCBI Taxonomy" id="2283195"/>
    <lineage>
        <taxon>Bacteria</taxon>
        <taxon>Bacillati</taxon>
        <taxon>Actinomycetota</taxon>
        <taxon>Actinomycetes</taxon>
        <taxon>Micrococcales</taxon>
        <taxon>Ornithinimicrobiaceae</taxon>
        <taxon>Ornithinimicrobium</taxon>
    </lineage>
</organism>
<dbReference type="KEGG" id="orn:DV701_08070"/>
<dbReference type="InterPro" id="IPR009781">
    <property type="entry name" value="DUF1345"/>
</dbReference>
<protein>
    <submittedName>
        <fullName evidence="2">DUF1345 domain-containing protein</fullName>
    </submittedName>
</protein>
<evidence type="ECO:0000256" key="1">
    <source>
        <dbReference type="SAM" id="Phobius"/>
    </source>
</evidence>
<dbReference type="Pfam" id="PF07077">
    <property type="entry name" value="DUF1345"/>
    <property type="match status" value="1"/>
</dbReference>
<keyword evidence="3" id="KW-1185">Reference proteome</keyword>
<feature type="transmembrane region" description="Helical" evidence="1">
    <location>
        <begin position="209"/>
        <end position="228"/>
    </location>
</feature>
<feature type="transmembrane region" description="Helical" evidence="1">
    <location>
        <begin position="101"/>
        <end position="118"/>
    </location>
</feature>
<evidence type="ECO:0000313" key="2">
    <source>
        <dbReference type="EMBL" id="AXH96090.1"/>
    </source>
</evidence>
<name>A0A345NM32_9MICO</name>
<keyword evidence="1" id="KW-0812">Transmembrane</keyword>
<accession>A0A345NM32</accession>
<reference evidence="2 3" key="1">
    <citation type="submission" date="2018-07" db="EMBL/GenBank/DDBJ databases">
        <title>Complete genome sequencing of Ornithinimicrobium sp. AMA3305.</title>
        <authorList>
            <person name="Bae J.-W."/>
        </authorList>
    </citation>
    <scope>NUCLEOTIDE SEQUENCE [LARGE SCALE GENOMIC DNA]</scope>
    <source>
        <strain evidence="2 3">AMA3305</strain>
    </source>
</reference>
<feature type="transmembrane region" description="Helical" evidence="1">
    <location>
        <begin position="130"/>
        <end position="155"/>
    </location>
</feature>
<dbReference type="AlphaFoldDB" id="A0A345NM32"/>
<gene>
    <name evidence="2" type="ORF">DV701_08070</name>
</gene>
<sequence>MRRVLERLLAESRRGYLALLLAAAPLLPSAILTRPETGVWAWATDHVFVFFATYLVLYVVLTAAAFTLVPQRRVSAWAARTTPGTWVDHVLRGNRPGPGQAAMLSLVALVSVLAWHTAEPQHGWLAPGWRAVVSVALLAAAWCAVLLTYAVAYLCQDARSGRRELEFPGGAEPVWGDYLYAAVGVSTTFGTTDVTVVAAAMRRTVTVHAVLAFFFNTVIIVTAVTLLLG</sequence>
<feature type="transmembrane region" description="Helical" evidence="1">
    <location>
        <begin position="48"/>
        <end position="69"/>
    </location>
</feature>